<dbReference type="EMBL" id="CP042997">
    <property type="protein sequence ID" value="QEH38541.1"/>
    <property type="molecule type" value="Genomic_DNA"/>
</dbReference>
<dbReference type="InterPro" id="IPR036291">
    <property type="entry name" value="NAD(P)-bd_dom_sf"/>
</dbReference>
<dbReference type="Proteomes" id="UP000324233">
    <property type="component" value="Chromosome"/>
</dbReference>
<keyword evidence="2" id="KW-1185">Reference proteome</keyword>
<sequence length="48" mass="5083">MHVQLRPLSEQVIVITGASSGIGLVTARMACFADVAFADGQVRLAREP</sequence>
<dbReference type="Gene3D" id="3.40.50.720">
    <property type="entry name" value="NAD(P)-binding Rossmann-like Domain"/>
    <property type="match status" value="1"/>
</dbReference>
<reference evidence="1 2" key="1">
    <citation type="submission" date="2019-08" db="EMBL/GenBank/DDBJ databases">
        <title>Deep-cultivation of Planctomycetes and their phenomic and genomic characterization uncovers novel biology.</title>
        <authorList>
            <person name="Wiegand S."/>
            <person name="Jogler M."/>
            <person name="Boedeker C."/>
            <person name="Pinto D."/>
            <person name="Vollmers J."/>
            <person name="Rivas-Marin E."/>
            <person name="Kohn T."/>
            <person name="Peeters S.H."/>
            <person name="Heuer A."/>
            <person name="Rast P."/>
            <person name="Oberbeckmann S."/>
            <person name="Bunk B."/>
            <person name="Jeske O."/>
            <person name="Meyerdierks A."/>
            <person name="Storesund J.E."/>
            <person name="Kallscheuer N."/>
            <person name="Luecker S."/>
            <person name="Lage O.M."/>
            <person name="Pohl T."/>
            <person name="Merkel B.J."/>
            <person name="Hornburger P."/>
            <person name="Mueller R.-W."/>
            <person name="Bruemmer F."/>
            <person name="Labrenz M."/>
            <person name="Spormann A.M."/>
            <person name="Op den Camp H."/>
            <person name="Overmann J."/>
            <person name="Amann R."/>
            <person name="Jetten M.S.M."/>
            <person name="Mascher T."/>
            <person name="Medema M.H."/>
            <person name="Devos D.P."/>
            <person name="Kaster A.-K."/>
            <person name="Ovreas L."/>
            <person name="Rohde M."/>
            <person name="Galperin M.Y."/>
            <person name="Jogler C."/>
        </authorList>
    </citation>
    <scope>NUCLEOTIDE SEQUENCE [LARGE SCALE GENOMIC DNA]</scope>
    <source>
        <strain evidence="1 2">OJF2</strain>
    </source>
</reference>
<protein>
    <submittedName>
        <fullName evidence="1">Short chain dehydrogenase</fullName>
    </submittedName>
</protein>
<name>A0A5B9WF14_9BACT</name>
<organism evidence="1 2">
    <name type="scientific">Aquisphaera giovannonii</name>
    <dbReference type="NCBI Taxonomy" id="406548"/>
    <lineage>
        <taxon>Bacteria</taxon>
        <taxon>Pseudomonadati</taxon>
        <taxon>Planctomycetota</taxon>
        <taxon>Planctomycetia</taxon>
        <taxon>Isosphaerales</taxon>
        <taxon>Isosphaeraceae</taxon>
        <taxon>Aquisphaera</taxon>
    </lineage>
</organism>
<accession>A0A5B9WF14</accession>
<dbReference type="AlphaFoldDB" id="A0A5B9WF14"/>
<gene>
    <name evidence="1" type="ORF">OJF2_71440</name>
</gene>
<proteinExistence type="predicted"/>
<dbReference type="RefSeq" id="WP_168221487.1">
    <property type="nucleotide sequence ID" value="NZ_CP042997.1"/>
</dbReference>
<evidence type="ECO:0000313" key="1">
    <source>
        <dbReference type="EMBL" id="QEH38541.1"/>
    </source>
</evidence>
<evidence type="ECO:0000313" key="2">
    <source>
        <dbReference type="Proteomes" id="UP000324233"/>
    </source>
</evidence>
<dbReference type="KEGG" id="agv:OJF2_71440"/>
<dbReference type="SUPFAM" id="SSF51735">
    <property type="entry name" value="NAD(P)-binding Rossmann-fold domains"/>
    <property type="match status" value="1"/>
</dbReference>